<dbReference type="EC" id="3.4.-.-" evidence="3"/>
<feature type="transmembrane region" description="Helical" evidence="1">
    <location>
        <begin position="132"/>
        <end position="152"/>
    </location>
</feature>
<dbReference type="EMBL" id="CP150496">
    <property type="protein sequence ID" value="WYW56362.1"/>
    <property type="molecule type" value="Genomic_DNA"/>
</dbReference>
<feature type="transmembrane region" description="Helical" evidence="1">
    <location>
        <begin position="105"/>
        <end position="126"/>
    </location>
</feature>
<proteinExistence type="predicted"/>
<organism evidence="3 4">
    <name type="scientific">Polaribacter marinaquae</name>
    <dbReference type="NCBI Taxonomy" id="1642819"/>
    <lineage>
        <taxon>Bacteria</taxon>
        <taxon>Pseudomonadati</taxon>
        <taxon>Bacteroidota</taxon>
        <taxon>Flavobacteriia</taxon>
        <taxon>Flavobacteriales</taxon>
        <taxon>Flavobacteriaceae</taxon>
    </lineage>
</organism>
<dbReference type="Proteomes" id="UP001491088">
    <property type="component" value="Chromosome"/>
</dbReference>
<dbReference type="InterPro" id="IPR003675">
    <property type="entry name" value="Rce1/LyrA-like_dom"/>
</dbReference>
<keyword evidence="3" id="KW-0378">Hydrolase</keyword>
<keyword evidence="1" id="KW-1133">Transmembrane helix</keyword>
<feature type="transmembrane region" description="Helical" evidence="1">
    <location>
        <begin position="73"/>
        <end position="93"/>
    </location>
</feature>
<keyword evidence="1" id="KW-0812">Transmembrane</keyword>
<feature type="transmembrane region" description="Helical" evidence="1">
    <location>
        <begin position="31"/>
        <end position="53"/>
    </location>
</feature>
<evidence type="ECO:0000313" key="4">
    <source>
        <dbReference type="Proteomes" id="UP001491088"/>
    </source>
</evidence>
<dbReference type="PANTHER" id="PTHR36435">
    <property type="entry name" value="SLR1288 PROTEIN"/>
    <property type="match status" value="1"/>
</dbReference>
<gene>
    <name evidence="3" type="ORF">WG950_03665</name>
</gene>
<feature type="domain" description="CAAX prenyl protease 2/Lysostaphin resistance protein A-like" evidence="2">
    <location>
        <begin position="75"/>
        <end position="171"/>
    </location>
</feature>
<evidence type="ECO:0000313" key="3">
    <source>
        <dbReference type="EMBL" id="WYW56362.1"/>
    </source>
</evidence>
<feature type="transmembrane region" description="Helical" evidence="1">
    <location>
        <begin position="159"/>
        <end position="180"/>
    </location>
</feature>
<dbReference type="PANTHER" id="PTHR36435:SF1">
    <property type="entry name" value="CAAX AMINO TERMINAL PROTEASE FAMILY PROTEIN"/>
    <property type="match status" value="1"/>
</dbReference>
<dbReference type="RefSeq" id="WP_340934198.1">
    <property type="nucleotide sequence ID" value="NZ_CP150496.1"/>
</dbReference>
<name>A0ABZ2TXP3_9FLAO</name>
<dbReference type="Pfam" id="PF02517">
    <property type="entry name" value="Rce1-like"/>
    <property type="match status" value="1"/>
</dbReference>
<dbReference type="InterPro" id="IPR052710">
    <property type="entry name" value="CAAX_protease"/>
</dbReference>
<sequence length="181" mass="20532">MKETFLNLIDYIKNPVLEKDLNTDTKYRFKIFLHLLVISIATGLIISPIFVILDEIGFVNMDNHKIDEMFKNLSLFQILLTGGIIAPVIEELIFRAPITSFKKPASFKIGFYVFAVLFGLVHLTNFDITPNVLIAAPLLVLPQIILGAYFGFIRVKFGLIWSMLLHGCYNSILMIIGFGFE</sequence>
<reference evidence="3 4" key="1">
    <citation type="submission" date="2024-03" db="EMBL/GenBank/DDBJ databases">
        <authorList>
            <person name="Cao K."/>
        </authorList>
    </citation>
    <scope>NUCLEOTIDE SEQUENCE [LARGE SCALE GENOMIC DNA]</scope>
    <source>
        <strain evidence="3 4">MCCC 1K00696</strain>
    </source>
</reference>
<evidence type="ECO:0000256" key="1">
    <source>
        <dbReference type="SAM" id="Phobius"/>
    </source>
</evidence>
<keyword evidence="1" id="KW-0472">Membrane</keyword>
<dbReference type="GO" id="GO:0016787">
    <property type="term" value="F:hydrolase activity"/>
    <property type="evidence" value="ECO:0007669"/>
    <property type="project" value="UniProtKB-KW"/>
</dbReference>
<protein>
    <submittedName>
        <fullName evidence="3">CPBP family intramembrane glutamic endopeptidase</fullName>
        <ecNumber evidence="3">3.4.-.-</ecNumber>
    </submittedName>
</protein>
<accession>A0ABZ2TXP3</accession>
<keyword evidence="4" id="KW-1185">Reference proteome</keyword>
<evidence type="ECO:0000259" key="2">
    <source>
        <dbReference type="Pfam" id="PF02517"/>
    </source>
</evidence>